<keyword evidence="1" id="KW-0378">Hydrolase</keyword>
<organism evidence="1 2">
    <name type="scientific">Ruixingdingia sedimenti</name>
    <dbReference type="NCBI Taxonomy" id="3073604"/>
    <lineage>
        <taxon>Bacteria</taxon>
        <taxon>Pseudomonadati</taxon>
        <taxon>Pseudomonadota</taxon>
        <taxon>Alphaproteobacteria</taxon>
        <taxon>Rhodobacterales</taxon>
        <taxon>Paracoccaceae</taxon>
        <taxon>Ruixingdingia</taxon>
    </lineage>
</organism>
<protein>
    <submittedName>
        <fullName evidence="1">Alpha/beta hydrolase</fullName>
    </submittedName>
</protein>
<dbReference type="InterPro" id="IPR029058">
    <property type="entry name" value="AB_hydrolase_fold"/>
</dbReference>
<dbReference type="RefSeq" id="WP_310456742.1">
    <property type="nucleotide sequence ID" value="NZ_JAVKPH010000006.1"/>
</dbReference>
<keyword evidence="2" id="KW-1185">Reference proteome</keyword>
<dbReference type="GO" id="GO:0016787">
    <property type="term" value="F:hydrolase activity"/>
    <property type="evidence" value="ECO:0007669"/>
    <property type="project" value="UniProtKB-KW"/>
</dbReference>
<reference evidence="1 2" key="1">
    <citation type="submission" date="2023-09" db="EMBL/GenBank/DDBJ databases">
        <title>Xinfangfangia sedmenti sp. nov., isolated the sedment.</title>
        <authorList>
            <person name="Xu L."/>
        </authorList>
    </citation>
    <scope>NUCLEOTIDE SEQUENCE [LARGE SCALE GENOMIC DNA]</scope>
    <source>
        <strain evidence="1 2">LG-4</strain>
    </source>
</reference>
<dbReference type="EMBL" id="JAVKPH010000006">
    <property type="protein sequence ID" value="MDR5652497.1"/>
    <property type="molecule type" value="Genomic_DNA"/>
</dbReference>
<accession>A0ABU1F6J3</accession>
<evidence type="ECO:0000313" key="1">
    <source>
        <dbReference type="EMBL" id="MDR5652497.1"/>
    </source>
</evidence>
<dbReference type="Proteomes" id="UP001247754">
    <property type="component" value="Unassembled WGS sequence"/>
</dbReference>
<comment type="caution">
    <text evidence="1">The sequence shown here is derived from an EMBL/GenBank/DDBJ whole genome shotgun (WGS) entry which is preliminary data.</text>
</comment>
<dbReference type="SUPFAM" id="SSF53474">
    <property type="entry name" value="alpha/beta-Hydrolases"/>
    <property type="match status" value="1"/>
</dbReference>
<proteinExistence type="predicted"/>
<name>A0ABU1F6J3_9RHOB</name>
<gene>
    <name evidence="1" type="ORF">RGD00_07775</name>
</gene>
<evidence type="ECO:0000313" key="2">
    <source>
        <dbReference type="Proteomes" id="UP001247754"/>
    </source>
</evidence>
<sequence>MALPPPCHRPVARIEDAAAQKEAAPGVGMAVVRITAGEGGPQGLAALAPALAGLPGGAPVAVLVHGYRYAPGHPRDCPHDDILAPEGAASWPRGLGLAGQGGLAVCFGWQARGGLHAAYGRAGAAGQALADLVAHLRTVAPGQRIALMGHSLGARVVLSALAALPAGAADLAILLAPAELAGPGAAALAAPAARGLPVIHVTSAENALFERGFGLLMGAAPIGLAPVRHPGWIDLRLDDPAVLAALARLGHPVGPRAARICHHSSYTRPGALALQGALIAGRLGPGALRDALPAAAPRPPRWRLPGLGGGMGAFSRA</sequence>
<dbReference type="Gene3D" id="3.40.50.1820">
    <property type="entry name" value="alpha/beta hydrolase"/>
    <property type="match status" value="1"/>
</dbReference>